<dbReference type="AlphaFoldDB" id="A0A2U1FSN4"/>
<gene>
    <name evidence="1" type="ORF">C7382_101144</name>
</gene>
<dbReference type="EMBL" id="QEKY01000001">
    <property type="protein sequence ID" value="PVZ15211.1"/>
    <property type="molecule type" value="Genomic_DNA"/>
</dbReference>
<comment type="caution">
    <text evidence="1">The sequence shown here is derived from an EMBL/GenBank/DDBJ whole genome shotgun (WGS) entry which is preliminary data.</text>
</comment>
<evidence type="ECO:0000313" key="2">
    <source>
        <dbReference type="Proteomes" id="UP000245462"/>
    </source>
</evidence>
<name>A0A2U1FSN4_9PORP</name>
<dbReference type="Proteomes" id="UP000245462">
    <property type="component" value="Unassembled WGS sequence"/>
</dbReference>
<proteinExistence type="predicted"/>
<reference evidence="1 2" key="1">
    <citation type="submission" date="2018-04" db="EMBL/GenBank/DDBJ databases">
        <title>Genomic Encyclopedia of Type Strains, Phase IV (KMG-IV): sequencing the most valuable type-strain genomes for metagenomic binning, comparative biology and taxonomic classification.</title>
        <authorList>
            <person name="Goeker M."/>
        </authorList>
    </citation>
    <scope>NUCLEOTIDE SEQUENCE [LARGE SCALE GENOMIC DNA]</scope>
    <source>
        <strain evidence="1 2">DSM 28520</strain>
    </source>
</reference>
<evidence type="ECO:0000313" key="1">
    <source>
        <dbReference type="EMBL" id="PVZ15211.1"/>
    </source>
</evidence>
<sequence length="29" mass="3226">MEIVHAPFVFDTDSGRNSIVRRAIEPPNG</sequence>
<keyword evidence="2" id="KW-1185">Reference proteome</keyword>
<organism evidence="1 2">
    <name type="scientific">Porphyromonas loveana</name>
    <dbReference type="NCBI Taxonomy" id="1884669"/>
    <lineage>
        <taxon>Bacteria</taxon>
        <taxon>Pseudomonadati</taxon>
        <taxon>Bacteroidota</taxon>
        <taxon>Bacteroidia</taxon>
        <taxon>Bacteroidales</taxon>
        <taxon>Porphyromonadaceae</taxon>
        <taxon>Porphyromonas</taxon>
    </lineage>
</organism>
<protein>
    <submittedName>
        <fullName evidence="1">Uncharacterized protein</fullName>
    </submittedName>
</protein>
<accession>A0A2U1FSN4</accession>